<organism evidence="2 3">
    <name type="scientific">Pedobacter hiemivivus</name>
    <dbReference type="NCBI Taxonomy" id="2530454"/>
    <lineage>
        <taxon>Bacteria</taxon>
        <taxon>Pseudomonadati</taxon>
        <taxon>Bacteroidota</taxon>
        <taxon>Sphingobacteriia</taxon>
        <taxon>Sphingobacteriales</taxon>
        <taxon>Sphingobacteriaceae</taxon>
        <taxon>Pedobacter</taxon>
    </lineage>
</organism>
<dbReference type="SUPFAM" id="SSF48403">
    <property type="entry name" value="Ankyrin repeat"/>
    <property type="match status" value="1"/>
</dbReference>
<feature type="domain" description="DUF2314" evidence="1">
    <location>
        <begin position="14"/>
        <end position="148"/>
    </location>
</feature>
<name>A0A4U1G576_9SPHI</name>
<evidence type="ECO:0000313" key="3">
    <source>
        <dbReference type="Proteomes" id="UP000309594"/>
    </source>
</evidence>
<dbReference type="EMBL" id="SWDX01000009">
    <property type="protein sequence ID" value="TKC57613.1"/>
    <property type="molecule type" value="Genomic_DNA"/>
</dbReference>
<dbReference type="Pfam" id="PF10077">
    <property type="entry name" value="DUF2314"/>
    <property type="match status" value="1"/>
</dbReference>
<sequence length="252" mass="28696">MEKNTTFYSGADNPEMLEAFSKAQETFKYFWRELSWEFRRIVPAVDLACVKVAFIENVLSQTAPIVEHMWINDIDFDGEIVSGTLANDPNQLSNIKNGDFVQVPLNQVSDWLFTSVGKTYGGFTIHALRSAMDEQQRQQHDEAWGLDFGDYNDISVVRDQKTNPEHLIEHPMSLNMKNELTKFLKEHPEELTAKDEAGYTLLHKETIAGNRTSVEVILQFHIDKDVQTAKGLSALDLAKQVGWTQIIPLLSH</sequence>
<dbReference type="RefSeq" id="WP_136881548.1">
    <property type="nucleotide sequence ID" value="NZ_SWDX01000009.1"/>
</dbReference>
<evidence type="ECO:0000259" key="1">
    <source>
        <dbReference type="Pfam" id="PF10077"/>
    </source>
</evidence>
<dbReference type="Proteomes" id="UP000309594">
    <property type="component" value="Unassembled WGS sequence"/>
</dbReference>
<reference evidence="2 3" key="1">
    <citation type="submission" date="2019-04" db="EMBL/GenBank/DDBJ databases">
        <title>Pedobacter sp. RP-1-16 sp. nov., isolated from Arctic soil.</title>
        <authorList>
            <person name="Dahal R.H."/>
            <person name="Kim D.-U."/>
        </authorList>
    </citation>
    <scope>NUCLEOTIDE SEQUENCE [LARGE SCALE GENOMIC DNA]</scope>
    <source>
        <strain evidence="2 3">RP-1-16</strain>
    </source>
</reference>
<dbReference type="InterPro" id="IPR018756">
    <property type="entry name" value="DUF2314"/>
</dbReference>
<comment type="caution">
    <text evidence="2">The sequence shown here is derived from an EMBL/GenBank/DDBJ whole genome shotgun (WGS) entry which is preliminary data.</text>
</comment>
<dbReference type="Gene3D" id="1.25.40.20">
    <property type="entry name" value="Ankyrin repeat-containing domain"/>
    <property type="match status" value="1"/>
</dbReference>
<dbReference type="AlphaFoldDB" id="A0A4U1G576"/>
<proteinExistence type="predicted"/>
<protein>
    <submittedName>
        <fullName evidence="2">DUF2314 domain-containing protein</fullName>
    </submittedName>
</protein>
<dbReference type="InterPro" id="IPR036770">
    <property type="entry name" value="Ankyrin_rpt-contain_sf"/>
</dbReference>
<evidence type="ECO:0000313" key="2">
    <source>
        <dbReference type="EMBL" id="TKC57613.1"/>
    </source>
</evidence>
<gene>
    <name evidence="2" type="ORF">FBD94_20250</name>
</gene>
<accession>A0A4U1G576</accession>